<keyword evidence="1 4" id="KW-0489">Methyltransferase</keyword>
<dbReference type="EMBL" id="PJNE01000001">
    <property type="protein sequence ID" value="PKW25545.1"/>
    <property type="molecule type" value="Genomic_DNA"/>
</dbReference>
<evidence type="ECO:0000256" key="2">
    <source>
        <dbReference type="ARBA" id="ARBA00022679"/>
    </source>
</evidence>
<proteinExistence type="inferred from homology"/>
<feature type="active site" description="Nucleophile" evidence="4">
    <location>
        <position position="405"/>
    </location>
</feature>
<comment type="similarity">
    <text evidence="4">Belongs to the class I-like SAM-binding methyltransferase superfamily. RNA M5U methyltransferase family.</text>
</comment>
<dbReference type="Pfam" id="PF01135">
    <property type="entry name" value="PCMT"/>
    <property type="match status" value="1"/>
</dbReference>
<dbReference type="PROSITE" id="PS01231">
    <property type="entry name" value="TRMA_2"/>
    <property type="match status" value="1"/>
</dbReference>
<dbReference type="Pfam" id="PF01938">
    <property type="entry name" value="TRAM"/>
    <property type="match status" value="1"/>
</dbReference>
<dbReference type="PROSITE" id="PS51687">
    <property type="entry name" value="SAM_MT_RNA_M5U"/>
    <property type="match status" value="1"/>
</dbReference>
<dbReference type="InterPro" id="IPR010280">
    <property type="entry name" value="U5_MeTrfase_fam"/>
</dbReference>
<dbReference type="Gene3D" id="2.40.50.140">
    <property type="entry name" value="Nucleic acid-binding proteins"/>
    <property type="match status" value="1"/>
</dbReference>
<name>A0A2N3YFC4_9MICO</name>
<feature type="binding site" evidence="4">
    <location>
        <position position="283"/>
    </location>
    <ligand>
        <name>S-adenosyl-L-methionine</name>
        <dbReference type="ChEBI" id="CHEBI:59789"/>
    </ligand>
</feature>
<sequence length="450" mass="46919">MSGAEQAGGVGRPAGLAPGDEVEVEVGPVAHGGHCVARHEGQVLFVRHALPGERVRARVTDLGPKGRFVRADAVDVLEASPDRVTPPCPWSGPGACGGCDLQHVALPRQRSLKAEVVREQLQRLAGLDVDVVVEPVPGDDAGLDWRTRVEFAVGPDGRAGLRRHRSHEVVAIDHCRIAAPGVDGLRVTERRWEGVEAVDTVAPSVGEPLAVALPVGPDDAVPDVVERVEATWGEGDGAGRVARDFTVSARGFWQVHPGAGATFVTAVMDVLAVRPGERALDLYAGVGLFAAALGEAVGPTGQVVAVESDPGAVERARAGMAELPWVLPLRARVDDAFGVARASRGPSRRRGGGSRGSAHRAPARSPLLPTSADVVVLDPPRTGAGPAVVREIAALAPRAIAYVACDPAALARDTAALRDAGYRLVGLRAFDAFPMTHHVECVAHFAPEVP</sequence>
<keyword evidence="8" id="KW-1185">Reference proteome</keyword>
<evidence type="ECO:0000313" key="7">
    <source>
        <dbReference type="EMBL" id="PKW25545.1"/>
    </source>
</evidence>
<dbReference type="GO" id="GO:0070475">
    <property type="term" value="P:rRNA base methylation"/>
    <property type="evidence" value="ECO:0007669"/>
    <property type="project" value="TreeGrafter"/>
</dbReference>
<gene>
    <name evidence="7" type="ORF">ATL31_0342</name>
</gene>
<feature type="binding site" evidence="4">
    <location>
        <position position="254"/>
    </location>
    <ligand>
        <name>S-adenosyl-L-methionine</name>
        <dbReference type="ChEBI" id="CHEBI:59789"/>
    </ligand>
</feature>
<evidence type="ECO:0000313" key="8">
    <source>
        <dbReference type="Proteomes" id="UP000233781"/>
    </source>
</evidence>
<dbReference type="InterPro" id="IPR002792">
    <property type="entry name" value="TRAM_dom"/>
</dbReference>
<dbReference type="Gene3D" id="2.40.50.1070">
    <property type="match status" value="1"/>
</dbReference>
<dbReference type="GO" id="GO:0070041">
    <property type="term" value="F:rRNA (uridine-C5-)-methyltransferase activity"/>
    <property type="evidence" value="ECO:0007669"/>
    <property type="project" value="TreeGrafter"/>
</dbReference>
<evidence type="ECO:0000256" key="3">
    <source>
        <dbReference type="ARBA" id="ARBA00022691"/>
    </source>
</evidence>
<dbReference type="Proteomes" id="UP000233781">
    <property type="component" value="Unassembled WGS sequence"/>
</dbReference>
<dbReference type="OrthoDB" id="9804590at2"/>
<dbReference type="InterPro" id="IPR012340">
    <property type="entry name" value="NA-bd_OB-fold"/>
</dbReference>
<feature type="binding site" evidence="4">
    <location>
        <position position="378"/>
    </location>
    <ligand>
        <name>S-adenosyl-L-methionine</name>
        <dbReference type="ChEBI" id="CHEBI:59789"/>
    </ligand>
</feature>
<dbReference type="RefSeq" id="WP_101394250.1">
    <property type="nucleotide sequence ID" value="NZ_PJNE01000001.1"/>
</dbReference>
<evidence type="ECO:0000256" key="1">
    <source>
        <dbReference type="ARBA" id="ARBA00022603"/>
    </source>
</evidence>
<evidence type="ECO:0000259" key="6">
    <source>
        <dbReference type="PROSITE" id="PS50926"/>
    </source>
</evidence>
<reference evidence="7 8" key="1">
    <citation type="submission" date="2017-12" db="EMBL/GenBank/DDBJ databases">
        <title>Sequencing the genomes of 1000 Actinobacteria strains.</title>
        <authorList>
            <person name="Klenk H.-P."/>
        </authorList>
    </citation>
    <scope>NUCLEOTIDE SEQUENCE [LARGE SCALE GENOMIC DNA]</scope>
    <source>
        <strain evidence="7 8">DSM 12806</strain>
    </source>
</reference>
<feature type="domain" description="TRAM" evidence="6">
    <location>
        <begin position="15"/>
        <end position="75"/>
    </location>
</feature>
<dbReference type="InterPro" id="IPR030391">
    <property type="entry name" value="MeTrfase_TrmA_CS"/>
</dbReference>
<comment type="caution">
    <text evidence="7">The sequence shown here is derived from an EMBL/GenBank/DDBJ whole genome shotgun (WGS) entry which is preliminary data.</text>
</comment>
<dbReference type="PROSITE" id="PS50926">
    <property type="entry name" value="TRAM"/>
    <property type="match status" value="1"/>
</dbReference>
<keyword evidence="2 4" id="KW-0808">Transferase</keyword>
<dbReference type="Pfam" id="PF05958">
    <property type="entry name" value="tRNA_U5-meth_tr"/>
    <property type="match status" value="1"/>
</dbReference>
<protein>
    <submittedName>
        <fullName evidence="7">23S rRNA m(5)U-1939 methyltransferase</fullName>
    </submittedName>
</protein>
<feature type="region of interest" description="Disordered" evidence="5">
    <location>
        <begin position="342"/>
        <end position="365"/>
    </location>
</feature>
<dbReference type="PANTHER" id="PTHR11061:SF30">
    <property type="entry name" value="TRNA (URACIL(54)-C(5))-METHYLTRANSFERASE"/>
    <property type="match status" value="1"/>
</dbReference>
<evidence type="ECO:0000256" key="4">
    <source>
        <dbReference type="PROSITE-ProRule" id="PRU01024"/>
    </source>
</evidence>
<dbReference type="Gene3D" id="3.40.50.150">
    <property type="entry name" value="Vaccinia Virus protein VP39"/>
    <property type="match status" value="2"/>
</dbReference>
<dbReference type="SUPFAM" id="SSF50249">
    <property type="entry name" value="Nucleic acid-binding proteins"/>
    <property type="match status" value="1"/>
</dbReference>
<feature type="compositionally biased region" description="Basic residues" evidence="5">
    <location>
        <begin position="346"/>
        <end position="362"/>
    </location>
</feature>
<feature type="binding site" evidence="4">
    <location>
        <position position="307"/>
    </location>
    <ligand>
        <name>S-adenosyl-L-methionine</name>
        <dbReference type="ChEBI" id="CHEBI:59789"/>
    </ligand>
</feature>
<organism evidence="7 8">
    <name type="scientific">Phycicoccus duodecadis</name>
    <dbReference type="NCBI Taxonomy" id="173053"/>
    <lineage>
        <taxon>Bacteria</taxon>
        <taxon>Bacillati</taxon>
        <taxon>Actinomycetota</taxon>
        <taxon>Actinomycetes</taxon>
        <taxon>Micrococcales</taxon>
        <taxon>Intrasporangiaceae</taxon>
        <taxon>Phycicoccus</taxon>
    </lineage>
</organism>
<keyword evidence="3 4" id="KW-0949">S-adenosyl-L-methionine</keyword>
<dbReference type="PANTHER" id="PTHR11061">
    <property type="entry name" value="RNA M5U METHYLTRANSFERASE"/>
    <property type="match status" value="1"/>
</dbReference>
<dbReference type="AlphaFoldDB" id="A0A2N3YFC4"/>
<accession>A0A2N3YFC4</accession>
<dbReference type="SUPFAM" id="SSF53335">
    <property type="entry name" value="S-adenosyl-L-methionine-dependent methyltransferases"/>
    <property type="match status" value="1"/>
</dbReference>
<evidence type="ECO:0000256" key="5">
    <source>
        <dbReference type="SAM" id="MobiDB-lite"/>
    </source>
</evidence>
<dbReference type="InterPro" id="IPR029063">
    <property type="entry name" value="SAM-dependent_MTases_sf"/>
</dbReference>